<feature type="domain" description="FAD-binding" evidence="4">
    <location>
        <begin position="118"/>
        <end position="350"/>
    </location>
</feature>
<keyword evidence="3" id="KW-0560">Oxidoreductase</keyword>
<organism evidence="5 6">
    <name type="scientific">Peltaster fructicola</name>
    <dbReference type="NCBI Taxonomy" id="286661"/>
    <lineage>
        <taxon>Eukaryota</taxon>
        <taxon>Fungi</taxon>
        <taxon>Dikarya</taxon>
        <taxon>Ascomycota</taxon>
        <taxon>Pezizomycotina</taxon>
        <taxon>Dothideomycetes</taxon>
        <taxon>Dothideomycetes incertae sedis</taxon>
        <taxon>Peltaster</taxon>
    </lineage>
</organism>
<sequence length="403" mass="44695">MAPDYKLSPDRDYSIAVVGGGIAAHAFAEIGAGVSLGPNAIRAMSMIDPAIRKGFENCATNNLWPDRQQYWFSFRKGQDHSSHNGTNFCNLVCETGQTSVHRATFLDELVALIPDGVAHFGKRLVDAEDQGDHVVLHFADGTKAKHSALVGCDGVKSRTRQIVLGEDHPTAHAVFSGKYAYRGLIPMEKAKELLGEEVAANAQMFFGHRGHILTFPIEHGKTMNVVAFASKDGEWGSDQWVQPMNREHMEKDFEGWVPAARQILQLMQKPDVWALFEHLPAPTYHKGRVVLLGDAAHASTPHQGANAGQAIEDSLIMSKTMAHVYKAEDIPKAFAAFDKVRRPRTQKQVKTAHEAGMLYDLELPGYDDDFNKIEASLQERMSWIWDHDLEADIQEAARIFSNA</sequence>
<evidence type="ECO:0000256" key="2">
    <source>
        <dbReference type="ARBA" id="ARBA00022827"/>
    </source>
</evidence>
<dbReference type="Proteomes" id="UP000503462">
    <property type="component" value="Chromosome 4"/>
</dbReference>
<keyword evidence="6" id="KW-1185">Reference proteome</keyword>
<dbReference type="FunFam" id="3.50.50.60:FF:000153">
    <property type="entry name" value="Salicylate hydroxylase, putative"/>
    <property type="match status" value="1"/>
</dbReference>
<evidence type="ECO:0000259" key="4">
    <source>
        <dbReference type="Pfam" id="PF01494"/>
    </source>
</evidence>
<evidence type="ECO:0000313" key="6">
    <source>
        <dbReference type="Proteomes" id="UP000503462"/>
    </source>
</evidence>
<evidence type="ECO:0000256" key="3">
    <source>
        <dbReference type="ARBA" id="ARBA00023002"/>
    </source>
</evidence>
<dbReference type="InterPro" id="IPR002938">
    <property type="entry name" value="FAD-bd"/>
</dbReference>
<dbReference type="PRINTS" id="PR00420">
    <property type="entry name" value="RNGMNOXGNASE"/>
</dbReference>
<evidence type="ECO:0000313" key="5">
    <source>
        <dbReference type="EMBL" id="QIX00185.1"/>
    </source>
</evidence>
<accession>A0A6H0XZU1</accession>
<dbReference type="Pfam" id="PF01494">
    <property type="entry name" value="FAD_binding_3"/>
    <property type="match status" value="1"/>
</dbReference>
<dbReference type="Gene3D" id="3.50.50.60">
    <property type="entry name" value="FAD/NAD(P)-binding domain"/>
    <property type="match status" value="1"/>
</dbReference>
<dbReference type="GO" id="GO:0044550">
    <property type="term" value="P:secondary metabolite biosynthetic process"/>
    <property type="evidence" value="ECO:0007669"/>
    <property type="project" value="UniProtKB-ARBA"/>
</dbReference>
<gene>
    <name evidence="5" type="ORF">AMS68_005702</name>
</gene>
<dbReference type="InterPro" id="IPR051104">
    <property type="entry name" value="FAD_monoxygenase"/>
</dbReference>
<dbReference type="PANTHER" id="PTHR46720">
    <property type="entry name" value="HYDROXYLASE, PUTATIVE (AFU_ORTHOLOGUE AFUA_3G01460)-RELATED"/>
    <property type="match status" value="1"/>
</dbReference>
<proteinExistence type="predicted"/>
<protein>
    <recommendedName>
        <fullName evidence="4">FAD-binding domain-containing protein</fullName>
    </recommendedName>
</protein>
<dbReference type="AlphaFoldDB" id="A0A6H0XZU1"/>
<dbReference type="SUPFAM" id="SSF51905">
    <property type="entry name" value="FAD/NAD(P)-binding domain"/>
    <property type="match status" value="1"/>
</dbReference>
<dbReference type="GO" id="GO:0016491">
    <property type="term" value="F:oxidoreductase activity"/>
    <property type="evidence" value="ECO:0007669"/>
    <property type="project" value="UniProtKB-KW"/>
</dbReference>
<keyword evidence="1" id="KW-0285">Flavoprotein</keyword>
<dbReference type="InterPro" id="IPR036188">
    <property type="entry name" value="FAD/NAD-bd_sf"/>
</dbReference>
<dbReference type="OrthoDB" id="417877at2759"/>
<keyword evidence="2" id="KW-0274">FAD</keyword>
<dbReference type="PANTHER" id="PTHR46720:SF3">
    <property type="entry name" value="FAD-BINDING DOMAIN-CONTAINING PROTEIN-RELATED"/>
    <property type="match status" value="1"/>
</dbReference>
<evidence type="ECO:0000256" key="1">
    <source>
        <dbReference type="ARBA" id="ARBA00022630"/>
    </source>
</evidence>
<reference evidence="5 6" key="1">
    <citation type="journal article" date="2016" name="Sci. Rep.">
        <title>Peltaster fructicola genome reveals evolution from an invasive phytopathogen to an ectophytic parasite.</title>
        <authorList>
            <person name="Xu C."/>
            <person name="Chen H."/>
            <person name="Gleason M.L."/>
            <person name="Xu J.R."/>
            <person name="Liu H."/>
            <person name="Zhang R."/>
            <person name="Sun G."/>
        </authorList>
    </citation>
    <scope>NUCLEOTIDE SEQUENCE [LARGE SCALE GENOMIC DNA]</scope>
    <source>
        <strain evidence="5 6">LNHT1506</strain>
    </source>
</reference>
<name>A0A6H0XZU1_9PEZI</name>
<dbReference type="SUPFAM" id="SSF54373">
    <property type="entry name" value="FAD-linked reductases, C-terminal domain"/>
    <property type="match status" value="1"/>
</dbReference>
<dbReference type="EMBL" id="CP051142">
    <property type="protein sequence ID" value="QIX00185.1"/>
    <property type="molecule type" value="Genomic_DNA"/>
</dbReference>
<dbReference type="GO" id="GO:0071949">
    <property type="term" value="F:FAD binding"/>
    <property type="evidence" value="ECO:0007669"/>
    <property type="project" value="InterPro"/>
</dbReference>